<name>A0A8U0IJ57_9EURY</name>
<protein>
    <submittedName>
        <fullName evidence="3">DUF4397 domain-containing protein</fullName>
    </submittedName>
</protein>
<feature type="domain" description="DUF4397" evidence="2">
    <location>
        <begin position="43"/>
        <end position="159"/>
    </location>
</feature>
<dbReference type="RefSeq" id="WP_248654524.1">
    <property type="nucleotide sequence ID" value="NZ_CP096658.1"/>
</dbReference>
<sequence>MWGNQTTVTRRLATLGVALLVMTSFAGIGVATLDTDDSQSEDAQVRVAHLSPDAGPVDVLVDGQPVLEGVEFGTVSDYLALPAGDHTVTIRTAENETVLFEGNVSVEAGNRYTIAAIGEVSEDTFRPAVFRDNFETPSDGNATVRLIHASPDAPAVDVTVAGTDTVLYDNVSFGNASEYVSVPAGDYGLQIRPATADNDGEVVTTVNVSLESGAAYTAIASGYLSPDDEPADAPFELILATDSGGMMGTTTGMMGTETETMGNETMGNETTTEEM</sequence>
<proteinExistence type="predicted"/>
<evidence type="ECO:0000259" key="2">
    <source>
        <dbReference type="Pfam" id="PF14344"/>
    </source>
</evidence>
<dbReference type="KEGG" id="haxz:M0R88_16535"/>
<evidence type="ECO:0000313" key="3">
    <source>
        <dbReference type="EMBL" id="UPW00109.1"/>
    </source>
</evidence>
<evidence type="ECO:0000256" key="1">
    <source>
        <dbReference type="SAM" id="MobiDB-lite"/>
    </source>
</evidence>
<evidence type="ECO:0000313" key="4">
    <source>
        <dbReference type="Proteomes" id="UP000830434"/>
    </source>
</evidence>
<keyword evidence="4" id="KW-1185">Reference proteome</keyword>
<dbReference type="Pfam" id="PF14344">
    <property type="entry name" value="DUF4397"/>
    <property type="match status" value="1"/>
</dbReference>
<gene>
    <name evidence="3" type="ORF">M0R88_16535</name>
</gene>
<dbReference type="AlphaFoldDB" id="A0A8U0IJ57"/>
<accession>A0A8U0IJ57</accession>
<dbReference type="InterPro" id="IPR025510">
    <property type="entry name" value="DUF4397"/>
</dbReference>
<dbReference type="Proteomes" id="UP000830434">
    <property type="component" value="Chromosome"/>
</dbReference>
<dbReference type="GeneID" id="72191496"/>
<dbReference type="EMBL" id="CP096658">
    <property type="protein sequence ID" value="UPW00109.1"/>
    <property type="molecule type" value="Genomic_DNA"/>
</dbReference>
<reference evidence="3" key="1">
    <citation type="submission" date="2022-04" db="EMBL/GenBank/DDBJ databases">
        <title>Diverse halophilic archaea isolated from saline environments.</title>
        <authorList>
            <person name="Cui H.-L."/>
        </authorList>
    </citation>
    <scope>NUCLEOTIDE SEQUENCE</scope>
    <source>
        <strain evidence="3">XZYJT40</strain>
    </source>
</reference>
<organism evidence="3 4">
    <name type="scientific">Halorussus gelatinilyticus</name>
    <dbReference type="NCBI Taxonomy" id="2937524"/>
    <lineage>
        <taxon>Archaea</taxon>
        <taxon>Methanobacteriati</taxon>
        <taxon>Methanobacteriota</taxon>
        <taxon>Stenosarchaea group</taxon>
        <taxon>Halobacteria</taxon>
        <taxon>Halobacteriales</taxon>
        <taxon>Haladaptataceae</taxon>
        <taxon>Halorussus</taxon>
    </lineage>
</organism>
<feature type="region of interest" description="Disordered" evidence="1">
    <location>
        <begin position="253"/>
        <end position="275"/>
    </location>
</feature>